<proteinExistence type="predicted"/>
<organism evidence="3">
    <name type="scientific">Prochlorococcus marinus str. P0903-H212</name>
    <dbReference type="NCBI Taxonomy" id="1622208"/>
    <lineage>
        <taxon>Bacteria</taxon>
        <taxon>Bacillati</taxon>
        <taxon>Cyanobacteriota</taxon>
        <taxon>Cyanophyceae</taxon>
        <taxon>Synechococcales</taxon>
        <taxon>Prochlorococcaceae</taxon>
        <taxon>Prochlorococcus</taxon>
    </lineage>
</organism>
<evidence type="ECO:0000313" key="3">
    <source>
        <dbReference type="EMBL" id="AJW31026.1"/>
    </source>
</evidence>
<dbReference type="InterPro" id="IPR011989">
    <property type="entry name" value="ARM-like"/>
</dbReference>
<keyword evidence="2" id="KW-0605">Phycobilisome</keyword>
<protein>
    <recommendedName>
        <fullName evidence="4">HEAT repeat domain-containing protein</fullName>
    </recommendedName>
</protein>
<name>A0A0D5A467_PROMR</name>
<dbReference type="SUPFAM" id="SSF48371">
    <property type="entry name" value="ARM repeat"/>
    <property type="match status" value="1"/>
</dbReference>
<dbReference type="AlphaFoldDB" id="A0A0D5A467"/>
<dbReference type="GO" id="GO:0030089">
    <property type="term" value="C:phycobilisome"/>
    <property type="evidence" value="ECO:0007669"/>
    <property type="project" value="UniProtKB-KW"/>
</dbReference>
<evidence type="ECO:0008006" key="4">
    <source>
        <dbReference type="Google" id="ProtNLM"/>
    </source>
</evidence>
<reference evidence="3" key="1">
    <citation type="submission" date="2014-06" db="EMBL/GenBank/DDBJ databases">
        <authorList>
            <person name="Berube P.M."/>
        </authorList>
    </citation>
    <scope>NUCLEOTIDE SEQUENCE</scope>
    <source>
        <strain evidence="3">P0903-H212</strain>
    </source>
</reference>
<sequence>MDTLSEKEIRDRFNKKNIPKDPLWIEKAYSKSLPYEIRHLLCERLGFLADKGWTSIKSLIKKYGVQPELIYAVGICHQIEARDFLLNRLDEQKDLDINVLKALACWGAVLTNSQLELILKSKSQAIRIAGLELLNFKSHLLNETELLELVNEPLKDFRDQVVIKGIKILQRRNEDAVIDRLRQLALNSSYPIAEQALIALGSIGTKYSSRQISELITQLDIKELQQKAKKQLSVQDIFMDRINN</sequence>
<gene>
    <name evidence="3" type="ORF">FA03_0197</name>
</gene>
<keyword evidence="1" id="KW-0042">Antenna complex</keyword>
<accession>A0A0D5A467</accession>
<dbReference type="InterPro" id="IPR016024">
    <property type="entry name" value="ARM-type_fold"/>
</dbReference>
<dbReference type="Gene3D" id="1.25.10.10">
    <property type="entry name" value="Leucine-rich Repeat Variant"/>
    <property type="match status" value="1"/>
</dbReference>
<evidence type="ECO:0000256" key="1">
    <source>
        <dbReference type="ARBA" id="ARBA00022549"/>
    </source>
</evidence>
<evidence type="ECO:0000256" key="2">
    <source>
        <dbReference type="ARBA" id="ARBA00022738"/>
    </source>
</evidence>
<dbReference type="EMBL" id="KJ947871">
    <property type="protein sequence ID" value="AJW31026.1"/>
    <property type="molecule type" value="Genomic_DNA"/>
</dbReference>